<gene>
    <name evidence="1" type="ORF">M1K48_02270</name>
</gene>
<accession>A0ABY5MZC4</accession>
<dbReference type="EMBL" id="CP097253">
    <property type="protein sequence ID" value="UUR09381.1"/>
    <property type="molecule type" value="Genomic_DNA"/>
</dbReference>
<proteinExistence type="predicted"/>
<protein>
    <submittedName>
        <fullName evidence="1">Uncharacterized protein</fullName>
    </submittedName>
</protein>
<keyword evidence="2" id="KW-1185">Reference proteome</keyword>
<evidence type="ECO:0000313" key="1">
    <source>
        <dbReference type="EMBL" id="UUR09381.1"/>
    </source>
</evidence>
<evidence type="ECO:0000313" key="2">
    <source>
        <dbReference type="Proteomes" id="UP000831921"/>
    </source>
</evidence>
<dbReference type="Proteomes" id="UP000831921">
    <property type="component" value="Chromosome"/>
</dbReference>
<reference evidence="1 2" key="1">
    <citation type="submission" date="2022-05" db="EMBL/GenBank/DDBJ databases">
        <title>S8-45 Sphingomonas ultraviolaceadurans.</title>
        <authorList>
            <person name="Liu Y."/>
        </authorList>
    </citation>
    <scope>NUCLEOTIDE SEQUENCE [LARGE SCALE GENOMIC DNA]</scope>
    <source>
        <strain evidence="1 2">S8-45</strain>
    </source>
</reference>
<organism evidence="1 2">
    <name type="scientific">Sphingomonas glaciei</name>
    <dbReference type="NCBI Taxonomy" id="2938948"/>
    <lineage>
        <taxon>Bacteria</taxon>
        <taxon>Pseudomonadati</taxon>
        <taxon>Pseudomonadota</taxon>
        <taxon>Alphaproteobacteria</taxon>
        <taxon>Sphingomonadales</taxon>
        <taxon>Sphingomonadaceae</taxon>
        <taxon>Sphingomonas</taxon>
    </lineage>
</organism>
<sequence>MSEDYPRTPDGRYFVVRGRLWRLSNPALPPDRREELVRELMDARRKRHRARVDAVKRALGERGPVWWDDGARDWNRHLAKNTPYADWWAAQTPPITT</sequence>
<name>A0ABY5MZC4_9SPHN</name>